<keyword evidence="4" id="KW-1185">Reference proteome</keyword>
<dbReference type="InterPro" id="IPR027354">
    <property type="entry name" value="YcgL_dom"/>
</dbReference>
<dbReference type="Gene3D" id="3.10.510.20">
    <property type="entry name" value="YcgL domain"/>
    <property type="match status" value="1"/>
</dbReference>
<dbReference type="AlphaFoldDB" id="A0A1H6QBI4"/>
<organism evidence="3 4">
    <name type="scientific">Allopseudospirillum japonicum</name>
    <dbReference type="NCBI Taxonomy" id="64971"/>
    <lineage>
        <taxon>Bacteria</taxon>
        <taxon>Pseudomonadati</taxon>
        <taxon>Pseudomonadota</taxon>
        <taxon>Gammaproteobacteria</taxon>
        <taxon>Oceanospirillales</taxon>
        <taxon>Oceanospirillaceae</taxon>
        <taxon>Allopseudospirillum</taxon>
    </lineage>
</organism>
<evidence type="ECO:0000313" key="3">
    <source>
        <dbReference type="EMBL" id="SEI41119.1"/>
    </source>
</evidence>
<sequence>MNMQKCICEVFKSTRKEETYLYVNKQEGLARVPSALLEHFGTPVSAMTLLITENKMLARVQGKDLLAKIEQDGYYLQLPPPREVYLLDLYRTPVEGRY</sequence>
<gene>
    <name evidence="3" type="ORF">SAMN05421831_101358</name>
</gene>
<dbReference type="Pfam" id="PF05166">
    <property type="entry name" value="YcgL"/>
    <property type="match status" value="1"/>
</dbReference>
<dbReference type="EMBL" id="FNYH01000001">
    <property type="protein sequence ID" value="SEI41119.1"/>
    <property type="molecule type" value="Genomic_DNA"/>
</dbReference>
<evidence type="ECO:0000313" key="4">
    <source>
        <dbReference type="Proteomes" id="UP000242999"/>
    </source>
</evidence>
<dbReference type="PROSITE" id="PS51648">
    <property type="entry name" value="YCGL"/>
    <property type="match status" value="1"/>
</dbReference>
<evidence type="ECO:0000259" key="2">
    <source>
        <dbReference type="PROSITE" id="PS51648"/>
    </source>
</evidence>
<proteinExistence type="inferred from homology"/>
<dbReference type="Proteomes" id="UP000242999">
    <property type="component" value="Unassembled WGS sequence"/>
</dbReference>
<dbReference type="PANTHER" id="PTHR38109:SF1">
    <property type="entry name" value="PROTEIN YCGL"/>
    <property type="match status" value="1"/>
</dbReference>
<dbReference type="STRING" id="64971.SAMN05421831_101358"/>
<feature type="domain" description="YcgL" evidence="2">
    <location>
        <begin position="6"/>
        <end position="90"/>
    </location>
</feature>
<dbReference type="PANTHER" id="PTHR38109">
    <property type="entry name" value="PROTEIN YCGL"/>
    <property type="match status" value="1"/>
</dbReference>
<evidence type="ECO:0000256" key="1">
    <source>
        <dbReference type="HAMAP-Rule" id="MF_01866"/>
    </source>
</evidence>
<reference evidence="4" key="1">
    <citation type="submission" date="2016-10" db="EMBL/GenBank/DDBJ databases">
        <authorList>
            <person name="Varghese N."/>
            <person name="Submissions S."/>
        </authorList>
    </citation>
    <scope>NUCLEOTIDE SEQUENCE [LARGE SCALE GENOMIC DNA]</scope>
    <source>
        <strain evidence="4">DSM 7165</strain>
    </source>
</reference>
<name>A0A1H6QBI4_9GAMM</name>
<protein>
    <recommendedName>
        <fullName evidence="1">YcgL domain-containing protein SAMN05421831_101358</fullName>
    </recommendedName>
</protein>
<dbReference type="HAMAP" id="MF_01866">
    <property type="entry name" value="UPF0745"/>
    <property type="match status" value="1"/>
</dbReference>
<accession>A0A1H6QBI4</accession>
<dbReference type="InterPro" id="IPR038068">
    <property type="entry name" value="YcgL-like_sf"/>
</dbReference>
<dbReference type="SUPFAM" id="SSF160191">
    <property type="entry name" value="YcgL-like"/>
    <property type="match status" value="1"/>
</dbReference>